<reference evidence="3 4" key="1">
    <citation type="submission" date="2021-06" db="EMBL/GenBank/DDBJ databases">
        <title>Caerostris darwini draft genome.</title>
        <authorList>
            <person name="Kono N."/>
            <person name="Arakawa K."/>
        </authorList>
    </citation>
    <scope>NUCLEOTIDE SEQUENCE [LARGE SCALE GENOMIC DNA]</scope>
</reference>
<evidence type="ECO:0000259" key="2">
    <source>
        <dbReference type="PROSITE" id="PS50144"/>
    </source>
</evidence>
<proteinExistence type="predicted"/>
<organism evidence="3 4">
    <name type="scientific">Caerostris darwini</name>
    <dbReference type="NCBI Taxonomy" id="1538125"/>
    <lineage>
        <taxon>Eukaryota</taxon>
        <taxon>Metazoa</taxon>
        <taxon>Ecdysozoa</taxon>
        <taxon>Arthropoda</taxon>
        <taxon>Chelicerata</taxon>
        <taxon>Arachnida</taxon>
        <taxon>Araneae</taxon>
        <taxon>Araneomorphae</taxon>
        <taxon>Entelegynae</taxon>
        <taxon>Araneoidea</taxon>
        <taxon>Araneidae</taxon>
        <taxon>Caerostris</taxon>
    </lineage>
</organism>
<dbReference type="InterPro" id="IPR008974">
    <property type="entry name" value="TRAF-like"/>
</dbReference>
<dbReference type="SMART" id="SM00225">
    <property type="entry name" value="BTB"/>
    <property type="match status" value="1"/>
</dbReference>
<dbReference type="PROSITE" id="PS50097">
    <property type="entry name" value="BTB"/>
    <property type="match status" value="1"/>
</dbReference>
<dbReference type="InterPro" id="IPR002083">
    <property type="entry name" value="MATH/TRAF_dom"/>
</dbReference>
<dbReference type="Pfam" id="PF22486">
    <property type="entry name" value="MATH_2"/>
    <property type="match status" value="1"/>
</dbReference>
<feature type="domain" description="MATH" evidence="2">
    <location>
        <begin position="8"/>
        <end position="137"/>
    </location>
</feature>
<dbReference type="GO" id="GO:0030163">
    <property type="term" value="P:protein catabolic process"/>
    <property type="evidence" value="ECO:0007669"/>
    <property type="project" value="UniProtKB-ARBA"/>
</dbReference>
<protein>
    <submittedName>
        <fullName evidence="3">TD and POZ domain-containing protein 1-like</fullName>
    </submittedName>
</protein>
<evidence type="ECO:0000259" key="1">
    <source>
        <dbReference type="PROSITE" id="PS50097"/>
    </source>
</evidence>
<dbReference type="PROSITE" id="PS50144">
    <property type="entry name" value="MATH"/>
    <property type="match status" value="1"/>
</dbReference>
<dbReference type="EMBL" id="BPLQ01002674">
    <property type="protein sequence ID" value="GIX94923.1"/>
    <property type="molecule type" value="Genomic_DNA"/>
</dbReference>
<dbReference type="Proteomes" id="UP001054837">
    <property type="component" value="Unassembled WGS sequence"/>
</dbReference>
<evidence type="ECO:0000313" key="3">
    <source>
        <dbReference type="EMBL" id="GIX94923.1"/>
    </source>
</evidence>
<evidence type="ECO:0000313" key="4">
    <source>
        <dbReference type="Proteomes" id="UP001054837"/>
    </source>
</evidence>
<dbReference type="AlphaFoldDB" id="A0AAV4PFV7"/>
<dbReference type="InterPro" id="IPR011333">
    <property type="entry name" value="SKP1/BTB/POZ_sf"/>
</dbReference>
<name>A0AAV4PFV7_9ARAC</name>
<sequence>MVGKDDKRFAITWKIKNFSYCFSGERQTVYSPEFYAENVRRTKWILKISQEDALLSHFRVLIKRAEEDYGPTSVKLNLKICLISNKGFSLRREGLVNTEFSKGTEKGFQELLERAELFATRKEEFLPENTLTVHCQFWEVCTTTTETEYVSARSQMTVDRKLFLGTVSDFSELNPGDSSEVKLQMRFSEDETSVFVPDRVHLYVMEREDYEEKLKLCIFFDYEVGEFFSCKISVFDVEAQKLNCGKFDFNYEHYGPRILQCVLLPTKWDLMAKESLYLPADTLTFHCELIIVTGVVSQLIKDSLRRMEDLNSEAECSSSSAPDDFKNIYSDDFLYDVNLQTGAESFPAHKVVLSARSPVFKAMFADDMKKTVTKRVDLPDLDGGTVRQLLVYMYSDKMECLEWDSVRNLYAAADKKIELLHFGTIGFGDFPWSPIGKGANCVL</sequence>
<dbReference type="Gene3D" id="2.60.210.10">
    <property type="entry name" value="Apoptosis, Tumor Necrosis Factor Receptor Associated Protein 2, Chain A"/>
    <property type="match status" value="1"/>
</dbReference>
<dbReference type="SUPFAM" id="SSF49599">
    <property type="entry name" value="TRAF domain-like"/>
    <property type="match status" value="1"/>
</dbReference>
<dbReference type="SUPFAM" id="SSF54695">
    <property type="entry name" value="POZ domain"/>
    <property type="match status" value="1"/>
</dbReference>
<dbReference type="CDD" id="cd18186">
    <property type="entry name" value="BTB_POZ_ZBTB_KLHL-like"/>
    <property type="match status" value="1"/>
</dbReference>
<feature type="domain" description="BTB" evidence="1">
    <location>
        <begin position="335"/>
        <end position="402"/>
    </location>
</feature>
<accession>A0AAV4PFV7</accession>
<dbReference type="InterPro" id="IPR000210">
    <property type="entry name" value="BTB/POZ_dom"/>
</dbReference>
<dbReference type="PANTHER" id="PTHR24413">
    <property type="entry name" value="SPECKLE-TYPE POZ PROTEIN"/>
    <property type="match status" value="1"/>
</dbReference>
<dbReference type="Pfam" id="PF00651">
    <property type="entry name" value="BTB"/>
    <property type="match status" value="1"/>
</dbReference>
<dbReference type="Gene3D" id="3.30.710.10">
    <property type="entry name" value="Potassium Channel Kv1.1, Chain A"/>
    <property type="match status" value="1"/>
</dbReference>
<gene>
    <name evidence="3" type="primary">Gm9125_6</name>
    <name evidence="3" type="ORF">CDAR_428291</name>
</gene>
<comment type="caution">
    <text evidence="3">The sequence shown here is derived from an EMBL/GenBank/DDBJ whole genome shotgun (WGS) entry which is preliminary data.</text>
</comment>
<keyword evidence="4" id="KW-1185">Reference proteome</keyword>